<dbReference type="EMBL" id="WVTD01000001">
    <property type="protein sequence ID" value="MYL96445.1"/>
    <property type="molecule type" value="Genomic_DNA"/>
</dbReference>
<feature type="compositionally biased region" description="Low complexity" evidence="1">
    <location>
        <begin position="204"/>
        <end position="223"/>
    </location>
</feature>
<accession>A0A7X4K5T1</accession>
<dbReference type="AlphaFoldDB" id="A0A7X4K5T1"/>
<comment type="caution">
    <text evidence="2">The sequence shown here is derived from an EMBL/GenBank/DDBJ whole genome shotgun (WGS) entry which is preliminary data.</text>
</comment>
<reference evidence="2 3" key="1">
    <citation type="submission" date="2019-12" db="EMBL/GenBank/DDBJ databases">
        <authorList>
            <person name="Feng G."/>
            <person name="Zhu H."/>
        </authorList>
    </citation>
    <scope>NUCLEOTIDE SEQUENCE [LARGE SCALE GENOMIC DNA]</scope>
    <source>
        <strain evidence="2 3">FGD1</strain>
    </source>
</reference>
<keyword evidence="3" id="KW-1185">Reference proteome</keyword>
<protein>
    <submittedName>
        <fullName evidence="2">Phage capsid protein</fullName>
    </submittedName>
</protein>
<evidence type="ECO:0000313" key="3">
    <source>
        <dbReference type="Proteomes" id="UP000465810"/>
    </source>
</evidence>
<dbReference type="Proteomes" id="UP000465810">
    <property type="component" value="Unassembled WGS sequence"/>
</dbReference>
<dbReference type="RefSeq" id="WP_160984169.1">
    <property type="nucleotide sequence ID" value="NZ_WVTD01000001.1"/>
</dbReference>
<organism evidence="2 3">
    <name type="scientific">Novosphingobium silvae</name>
    <dbReference type="NCBI Taxonomy" id="2692619"/>
    <lineage>
        <taxon>Bacteria</taxon>
        <taxon>Pseudomonadati</taxon>
        <taxon>Pseudomonadota</taxon>
        <taxon>Alphaproteobacteria</taxon>
        <taxon>Sphingomonadales</taxon>
        <taxon>Sphingomonadaceae</taxon>
        <taxon>Novosphingobium</taxon>
    </lineage>
</organism>
<sequence length="292" mass="30809">MADPRFFRVAVEGDTTDGRKITRQDILDCAETFNPQLYGVRINLEHYRSIVPGGPFDMLGDVSAVKAEEIDLPVGNVTQKAMALFAAITPLPAFVDINKKKQKVFSSIEIGQNCRGTGKAYLVGMAATDSPASFGTEALEFAAKTPGFYSNRKLAADNLLCQAHEIPQEIFAAEQPGAEPDPTGILASAKAFFDRFTKAPETVQQQGQTPPQGQSPAAPATAPQGDAMAAFGMMFAQMSTTLDKIATDSTAGLAKLTADLAALTTKVDAAPAGNFTQRQPATGGAATVRTDC</sequence>
<evidence type="ECO:0000313" key="2">
    <source>
        <dbReference type="EMBL" id="MYL96445.1"/>
    </source>
</evidence>
<dbReference type="InterPro" id="IPR009228">
    <property type="entry name" value="Capsid_scaffold_GpO"/>
</dbReference>
<feature type="region of interest" description="Disordered" evidence="1">
    <location>
        <begin position="200"/>
        <end position="223"/>
    </location>
</feature>
<gene>
    <name evidence="2" type="ORF">GR702_01475</name>
</gene>
<proteinExistence type="predicted"/>
<evidence type="ECO:0000256" key="1">
    <source>
        <dbReference type="SAM" id="MobiDB-lite"/>
    </source>
</evidence>
<name>A0A7X4K5T1_9SPHN</name>
<dbReference type="Pfam" id="PF05929">
    <property type="entry name" value="Phage_GPO"/>
    <property type="match status" value="1"/>
</dbReference>